<dbReference type="PANTHER" id="PTHR44591">
    <property type="entry name" value="STRESS RESPONSE REGULATOR PROTEIN 1"/>
    <property type="match status" value="1"/>
</dbReference>
<dbReference type="AlphaFoldDB" id="A0A0F6SFT8"/>
<evidence type="ECO:0000259" key="4">
    <source>
        <dbReference type="PROSITE" id="PS50110"/>
    </source>
</evidence>
<dbReference type="KEGG" id="samy:DB32_004668"/>
<evidence type="ECO:0000256" key="2">
    <source>
        <dbReference type="PROSITE-ProRule" id="PRU00169"/>
    </source>
</evidence>
<dbReference type="GO" id="GO:0000160">
    <property type="term" value="P:phosphorelay signal transduction system"/>
    <property type="evidence" value="ECO:0007669"/>
    <property type="project" value="InterPro"/>
</dbReference>
<dbReference type="STRING" id="927083.DB32_004668"/>
<feature type="modified residue" description="4-aspartylphosphate" evidence="2">
    <location>
        <position position="88"/>
    </location>
</feature>
<name>A0A0F6SFT8_9BACT</name>
<dbReference type="PANTHER" id="PTHR44591:SF3">
    <property type="entry name" value="RESPONSE REGULATORY DOMAIN-CONTAINING PROTEIN"/>
    <property type="match status" value="1"/>
</dbReference>
<evidence type="ECO:0000313" key="6">
    <source>
        <dbReference type="Proteomes" id="UP000034883"/>
    </source>
</evidence>
<accession>A0A0F6SFT8</accession>
<dbReference type="CDD" id="cd17546">
    <property type="entry name" value="REC_hyHK_CKI1_RcsC-like"/>
    <property type="match status" value="1"/>
</dbReference>
<evidence type="ECO:0000256" key="3">
    <source>
        <dbReference type="SAM" id="MobiDB-lite"/>
    </source>
</evidence>
<dbReference type="InterPro" id="IPR001789">
    <property type="entry name" value="Sig_transdc_resp-reg_receiver"/>
</dbReference>
<organism evidence="5 6">
    <name type="scientific">Sandaracinus amylolyticus</name>
    <dbReference type="NCBI Taxonomy" id="927083"/>
    <lineage>
        <taxon>Bacteria</taxon>
        <taxon>Pseudomonadati</taxon>
        <taxon>Myxococcota</taxon>
        <taxon>Polyangia</taxon>
        <taxon>Polyangiales</taxon>
        <taxon>Sandaracinaceae</taxon>
        <taxon>Sandaracinus</taxon>
    </lineage>
</organism>
<feature type="region of interest" description="Disordered" evidence="3">
    <location>
        <begin position="1"/>
        <end position="30"/>
    </location>
</feature>
<dbReference type="RefSeq" id="WP_169791520.1">
    <property type="nucleotide sequence ID" value="NZ_CP011125.1"/>
</dbReference>
<evidence type="ECO:0000256" key="1">
    <source>
        <dbReference type="ARBA" id="ARBA00022553"/>
    </source>
</evidence>
<dbReference type="Gene3D" id="3.40.50.2300">
    <property type="match status" value="1"/>
</dbReference>
<feature type="compositionally biased region" description="Low complexity" evidence="3">
    <location>
        <begin position="12"/>
        <end position="30"/>
    </location>
</feature>
<reference evidence="5 6" key="1">
    <citation type="submission" date="2015-03" db="EMBL/GenBank/DDBJ databases">
        <title>Genome assembly of Sandaracinus amylolyticus DSM 53668.</title>
        <authorList>
            <person name="Sharma G."/>
            <person name="Subramanian S."/>
        </authorList>
    </citation>
    <scope>NUCLEOTIDE SEQUENCE [LARGE SCALE GENOMIC DNA]</scope>
    <source>
        <strain evidence="5 6">DSM 53668</strain>
    </source>
</reference>
<evidence type="ECO:0000313" key="5">
    <source>
        <dbReference type="EMBL" id="AKF07519.1"/>
    </source>
</evidence>
<protein>
    <submittedName>
        <fullName evidence="5">Response regulator</fullName>
    </submittedName>
</protein>
<keyword evidence="6" id="KW-1185">Reference proteome</keyword>
<feature type="domain" description="Response regulatory" evidence="4">
    <location>
        <begin position="39"/>
        <end position="152"/>
    </location>
</feature>
<proteinExistence type="predicted"/>
<dbReference type="InterPro" id="IPR011006">
    <property type="entry name" value="CheY-like_superfamily"/>
</dbReference>
<keyword evidence="1 2" id="KW-0597">Phosphoprotein</keyword>
<dbReference type="SUPFAM" id="SSF52172">
    <property type="entry name" value="CheY-like"/>
    <property type="match status" value="1"/>
</dbReference>
<dbReference type="Pfam" id="PF00072">
    <property type="entry name" value="Response_reg"/>
    <property type="match status" value="1"/>
</dbReference>
<dbReference type="EMBL" id="CP011125">
    <property type="protein sequence ID" value="AKF07519.1"/>
    <property type="molecule type" value="Genomic_DNA"/>
</dbReference>
<dbReference type="SMART" id="SM00448">
    <property type="entry name" value="REC"/>
    <property type="match status" value="1"/>
</dbReference>
<dbReference type="InterPro" id="IPR050595">
    <property type="entry name" value="Bact_response_regulator"/>
</dbReference>
<dbReference type="Proteomes" id="UP000034883">
    <property type="component" value="Chromosome"/>
</dbReference>
<dbReference type="PROSITE" id="PS50110">
    <property type="entry name" value="RESPONSE_REGULATORY"/>
    <property type="match status" value="1"/>
</dbReference>
<gene>
    <name evidence="5" type="ORF">DB32_004668</name>
</gene>
<sequence>MSQRNARGLSVALSPSDAAPSEASSAPRGLTRATARRARVMIVDDNAWLLRTIADVLARAGLTVVPLSDARVALELASRVSFDVVLVDLEMPDVDGARVLRDLCRVAPSTKRFLMTSSSDEARIAELTPLVRRVLRKPFTPDALLGALHEEGVVREVGTRA</sequence>